<protein>
    <submittedName>
        <fullName evidence="1">Uncharacterized protein</fullName>
    </submittedName>
</protein>
<dbReference type="AlphaFoldDB" id="A0A5C3N5N7"/>
<reference evidence="1 2" key="1">
    <citation type="journal article" date="2019" name="Nat. Ecol. Evol.">
        <title>Megaphylogeny resolves global patterns of mushroom evolution.</title>
        <authorList>
            <person name="Varga T."/>
            <person name="Krizsan K."/>
            <person name="Foldi C."/>
            <person name="Dima B."/>
            <person name="Sanchez-Garcia M."/>
            <person name="Sanchez-Ramirez S."/>
            <person name="Szollosi G.J."/>
            <person name="Szarkandi J.G."/>
            <person name="Papp V."/>
            <person name="Albert L."/>
            <person name="Andreopoulos W."/>
            <person name="Angelini C."/>
            <person name="Antonin V."/>
            <person name="Barry K.W."/>
            <person name="Bougher N.L."/>
            <person name="Buchanan P."/>
            <person name="Buyck B."/>
            <person name="Bense V."/>
            <person name="Catcheside P."/>
            <person name="Chovatia M."/>
            <person name="Cooper J."/>
            <person name="Damon W."/>
            <person name="Desjardin D."/>
            <person name="Finy P."/>
            <person name="Geml J."/>
            <person name="Haridas S."/>
            <person name="Hughes K."/>
            <person name="Justo A."/>
            <person name="Karasinski D."/>
            <person name="Kautmanova I."/>
            <person name="Kiss B."/>
            <person name="Kocsube S."/>
            <person name="Kotiranta H."/>
            <person name="LaButti K.M."/>
            <person name="Lechner B.E."/>
            <person name="Liimatainen K."/>
            <person name="Lipzen A."/>
            <person name="Lukacs Z."/>
            <person name="Mihaltcheva S."/>
            <person name="Morgado L.N."/>
            <person name="Niskanen T."/>
            <person name="Noordeloos M.E."/>
            <person name="Ohm R.A."/>
            <person name="Ortiz-Santana B."/>
            <person name="Ovrebo C."/>
            <person name="Racz N."/>
            <person name="Riley R."/>
            <person name="Savchenko A."/>
            <person name="Shiryaev A."/>
            <person name="Soop K."/>
            <person name="Spirin V."/>
            <person name="Szebenyi C."/>
            <person name="Tomsovsky M."/>
            <person name="Tulloss R.E."/>
            <person name="Uehling J."/>
            <person name="Grigoriev I.V."/>
            <person name="Vagvolgyi C."/>
            <person name="Papp T."/>
            <person name="Martin F.M."/>
            <person name="Miettinen O."/>
            <person name="Hibbett D.S."/>
            <person name="Nagy L.G."/>
        </authorList>
    </citation>
    <scope>NUCLEOTIDE SEQUENCE [LARGE SCALE GENOMIC DNA]</scope>
    <source>
        <strain evidence="1 2">OMC1185</strain>
    </source>
</reference>
<dbReference type="Proteomes" id="UP000305948">
    <property type="component" value="Unassembled WGS sequence"/>
</dbReference>
<keyword evidence="2" id="KW-1185">Reference proteome</keyword>
<organism evidence="1 2">
    <name type="scientific">Heliocybe sulcata</name>
    <dbReference type="NCBI Taxonomy" id="5364"/>
    <lineage>
        <taxon>Eukaryota</taxon>
        <taxon>Fungi</taxon>
        <taxon>Dikarya</taxon>
        <taxon>Basidiomycota</taxon>
        <taxon>Agaricomycotina</taxon>
        <taxon>Agaricomycetes</taxon>
        <taxon>Gloeophyllales</taxon>
        <taxon>Gloeophyllaceae</taxon>
        <taxon>Heliocybe</taxon>
    </lineage>
</organism>
<dbReference type="EMBL" id="ML213509">
    <property type="protein sequence ID" value="TFK52157.1"/>
    <property type="molecule type" value="Genomic_DNA"/>
</dbReference>
<evidence type="ECO:0000313" key="2">
    <source>
        <dbReference type="Proteomes" id="UP000305948"/>
    </source>
</evidence>
<accession>A0A5C3N5N7</accession>
<gene>
    <name evidence="1" type="ORF">OE88DRAFT_1366484</name>
</gene>
<proteinExistence type="predicted"/>
<sequence length="191" mass="20787">MLLRHTSPTSRALGAVHRLLATSFPPNSVASPRFGLLIHGLALRPNGETTISINISSQPIYTEIISRVHITSRSLHVGGRRMVGGLRTPPAPQLFGECEYGCGWLVFPSTSLGRALGLERDGLAFLSHAISKLLRLVGMETTPLSERVALSRPMPVPLERLAVPSSRSRVALYSACFLIQMNAVRSRPDTR</sequence>
<name>A0A5C3N5N7_9AGAM</name>
<evidence type="ECO:0000313" key="1">
    <source>
        <dbReference type="EMBL" id="TFK52157.1"/>
    </source>
</evidence>